<dbReference type="PANTHER" id="PTHR43690">
    <property type="entry name" value="NARDILYSIN"/>
    <property type="match status" value="1"/>
</dbReference>
<keyword evidence="9" id="KW-0732">Signal</keyword>
<dbReference type="RefSeq" id="WP_082705115.1">
    <property type="nucleotide sequence ID" value="NZ_LPUY01000065.1"/>
</dbReference>
<dbReference type="GO" id="GO:0046872">
    <property type="term" value="F:metal ion binding"/>
    <property type="evidence" value="ECO:0007669"/>
    <property type="project" value="UniProtKB-KW"/>
</dbReference>
<feature type="domain" description="Peptidase M16 C-terminal" evidence="11">
    <location>
        <begin position="219"/>
        <end position="402"/>
    </location>
</feature>
<feature type="chain" id="PRO_5007288618" evidence="9">
    <location>
        <begin position="30"/>
        <end position="475"/>
    </location>
</feature>
<keyword evidence="13" id="KW-1185">Reference proteome</keyword>
<evidence type="ECO:0000256" key="9">
    <source>
        <dbReference type="SAM" id="SignalP"/>
    </source>
</evidence>
<evidence type="ECO:0000256" key="8">
    <source>
        <dbReference type="RuleBase" id="RU004447"/>
    </source>
</evidence>
<keyword evidence="5 12" id="KW-0378">Hydrolase</keyword>
<dbReference type="Proteomes" id="UP000068382">
    <property type="component" value="Unassembled WGS sequence"/>
</dbReference>
<sequence length="475" mass="52239">MTSVAATLAGLKALGYAALCGLAMTTGLAAQDSSPAPADSVSPDAEAQSGTELVTTFTLDNGMMVVLVEDHRAPVVQHMVWYRAGSADEPVGQSGVAHFLEHLLFKGTDTLDAGELSATVARNGGRDNAFTSYDYTAYFQRVAADRLELMMRMEADRMRNLRLTETDIVTEREVILEERNQRTDNDPSALFREQMRAVQYLNHRYGQPVIGWRHEMETLSMEDALSFYGTYYAPNNAILVVSGDVQPDEVRDLAETYYGVIPANPELPDRLRSQEPPQSAARRVSFADPRVAQPYVQRSYLAPERDTASQEKAAALYLLSELLGGGTTSYLANALQFEQQVAVYTAAFYSGVSLDDTTFDFVIVPADGVTLAEAEAALDQTVAAFMAEGVDSQQLDRIKLQLRAAEIYARDDVDRIANRYGRALTSGLTVEDVQDWPRVLQSITEDEIIAVAREVLRPETSVTGYLTQSPQEGDQ</sequence>
<protein>
    <submittedName>
        <fullName evidence="12">Protease 3</fullName>
        <ecNumber evidence="12">3.4.24.55</ecNumber>
    </submittedName>
</protein>
<evidence type="ECO:0000313" key="13">
    <source>
        <dbReference type="Proteomes" id="UP000068382"/>
    </source>
</evidence>
<dbReference type="InterPro" id="IPR001431">
    <property type="entry name" value="Pept_M16_Zn_BS"/>
</dbReference>
<dbReference type="GO" id="GO:0006508">
    <property type="term" value="P:proteolysis"/>
    <property type="evidence" value="ECO:0007669"/>
    <property type="project" value="UniProtKB-KW"/>
</dbReference>
<comment type="caution">
    <text evidence="12">The sequence shown here is derived from an EMBL/GenBank/DDBJ whole genome shotgun (WGS) entry which is preliminary data.</text>
</comment>
<feature type="signal peptide" evidence="9">
    <location>
        <begin position="1"/>
        <end position="29"/>
    </location>
</feature>
<comment type="cofactor">
    <cofactor evidence="1">
        <name>Zn(2+)</name>
        <dbReference type="ChEBI" id="CHEBI:29105"/>
    </cofactor>
</comment>
<evidence type="ECO:0000259" key="11">
    <source>
        <dbReference type="Pfam" id="PF05193"/>
    </source>
</evidence>
<organism evidence="12 13">
    <name type="scientific">Tritonibacter horizontis</name>
    <dbReference type="NCBI Taxonomy" id="1768241"/>
    <lineage>
        <taxon>Bacteria</taxon>
        <taxon>Pseudomonadati</taxon>
        <taxon>Pseudomonadota</taxon>
        <taxon>Alphaproteobacteria</taxon>
        <taxon>Rhodobacterales</taxon>
        <taxon>Paracoccaceae</taxon>
        <taxon>Tritonibacter</taxon>
    </lineage>
</organism>
<keyword evidence="7" id="KW-0482">Metalloprotease</keyword>
<evidence type="ECO:0000256" key="4">
    <source>
        <dbReference type="ARBA" id="ARBA00022723"/>
    </source>
</evidence>
<dbReference type="InterPro" id="IPR050626">
    <property type="entry name" value="Peptidase_M16"/>
</dbReference>
<dbReference type="OrthoDB" id="9811314at2"/>
<proteinExistence type="inferred from homology"/>
<keyword evidence="4" id="KW-0479">Metal-binding</keyword>
<evidence type="ECO:0000313" key="12">
    <source>
        <dbReference type="EMBL" id="KUP92822.1"/>
    </source>
</evidence>
<dbReference type="Pfam" id="PF05193">
    <property type="entry name" value="Peptidase_M16_C"/>
    <property type="match status" value="1"/>
</dbReference>
<dbReference type="SUPFAM" id="SSF63411">
    <property type="entry name" value="LuxS/MPP-like metallohydrolase"/>
    <property type="match status" value="2"/>
</dbReference>
<evidence type="ECO:0000256" key="1">
    <source>
        <dbReference type="ARBA" id="ARBA00001947"/>
    </source>
</evidence>
<evidence type="ECO:0000259" key="10">
    <source>
        <dbReference type="Pfam" id="PF00675"/>
    </source>
</evidence>
<dbReference type="InterPro" id="IPR011249">
    <property type="entry name" value="Metalloenz_LuxS/M16"/>
</dbReference>
<dbReference type="GO" id="GO:0004222">
    <property type="term" value="F:metalloendopeptidase activity"/>
    <property type="evidence" value="ECO:0007669"/>
    <property type="project" value="UniProtKB-EC"/>
</dbReference>
<dbReference type="AlphaFoldDB" id="A0A132BXP3"/>
<evidence type="ECO:0000256" key="5">
    <source>
        <dbReference type="ARBA" id="ARBA00022801"/>
    </source>
</evidence>
<dbReference type="EMBL" id="LPUY01000065">
    <property type="protein sequence ID" value="KUP92822.1"/>
    <property type="molecule type" value="Genomic_DNA"/>
</dbReference>
<dbReference type="PROSITE" id="PS00143">
    <property type="entry name" value="INSULINASE"/>
    <property type="match status" value="1"/>
</dbReference>
<dbReference type="Pfam" id="PF00675">
    <property type="entry name" value="Peptidase_M16"/>
    <property type="match status" value="1"/>
</dbReference>
<reference evidence="12 13" key="1">
    <citation type="submission" date="2015-12" db="EMBL/GenBank/DDBJ databases">
        <title>Genome sequence of the marine Rhodobacteraceae strain O3.65, Candidatus Tritonibacter horizontis.</title>
        <authorList>
            <person name="Poehlein A."/>
            <person name="Giebel H.A."/>
            <person name="Voget S."/>
            <person name="Brinkhoff T."/>
        </authorList>
    </citation>
    <scope>NUCLEOTIDE SEQUENCE [LARGE SCALE GENOMIC DNA]</scope>
    <source>
        <strain evidence="12 13">O3.65</strain>
    </source>
</reference>
<keyword evidence="3 12" id="KW-0645">Protease</keyword>
<evidence type="ECO:0000256" key="7">
    <source>
        <dbReference type="ARBA" id="ARBA00023049"/>
    </source>
</evidence>
<dbReference type="Gene3D" id="3.30.830.10">
    <property type="entry name" value="Metalloenzyme, LuxS/M16 peptidase-like"/>
    <property type="match status" value="2"/>
</dbReference>
<name>A0A132BXP3_9RHOB</name>
<dbReference type="InterPro" id="IPR007863">
    <property type="entry name" value="Peptidase_M16_C"/>
</dbReference>
<dbReference type="PATRIC" id="fig|1768241.3.peg.2387"/>
<gene>
    <name evidence="12" type="primary">ptrA_2</name>
    <name evidence="12" type="ORF">TRIHO_22730</name>
</gene>
<dbReference type="InterPro" id="IPR011765">
    <property type="entry name" value="Pept_M16_N"/>
</dbReference>
<feature type="domain" description="Peptidase M16 N-terminal" evidence="10">
    <location>
        <begin position="65"/>
        <end position="210"/>
    </location>
</feature>
<accession>A0A132BXP3</accession>
<keyword evidence="6" id="KW-0862">Zinc</keyword>
<evidence type="ECO:0000256" key="6">
    <source>
        <dbReference type="ARBA" id="ARBA00022833"/>
    </source>
</evidence>
<dbReference type="PANTHER" id="PTHR43690:SF17">
    <property type="entry name" value="PROTEIN YHJJ"/>
    <property type="match status" value="1"/>
</dbReference>
<evidence type="ECO:0000256" key="3">
    <source>
        <dbReference type="ARBA" id="ARBA00022670"/>
    </source>
</evidence>
<dbReference type="EC" id="3.4.24.55" evidence="12"/>
<evidence type="ECO:0000256" key="2">
    <source>
        <dbReference type="ARBA" id="ARBA00007261"/>
    </source>
</evidence>
<comment type="similarity">
    <text evidence="2 8">Belongs to the peptidase M16 family.</text>
</comment>